<dbReference type="AlphaFoldDB" id="A0A1C6UKW2"/>
<sequence length="308" mass="33306">MDITKTPRRPAAAPGGRRHAAVRRALRELALVAALFVAYKAGRIAAGGRAPTALLNGERVWRLERLLHLPSEAAVQAPLLAHELLVRLANEYYAYVHFPATALCLIWLYVRRPEHYRWARRVLATLTAAALVLHVLVPLAPPRLTLRTGLVDTARRFGPSVYGAPEADTVSNQYAAMPSLHLGWALVIAVVLVRVTPGRLRWLWLAHPLATLMVVVVTGNHYWLDCLVAAGLLGVILLLLPGPGTRRPAAPARSCHPVRVRRHVPAPRRSVEPPGASGPADPVELPAGVPAARTAAEAVVRASRPPTA</sequence>
<feature type="domain" description="Inositolphosphotransferase Aur1/Ipt1" evidence="7">
    <location>
        <begin position="59"/>
        <end position="238"/>
    </location>
</feature>
<dbReference type="PANTHER" id="PTHR31310">
    <property type="match status" value="1"/>
</dbReference>
<keyword evidence="9" id="KW-1185">Reference proteome</keyword>
<proteinExistence type="predicted"/>
<evidence type="ECO:0000256" key="1">
    <source>
        <dbReference type="ARBA" id="ARBA00004141"/>
    </source>
</evidence>
<reference evidence="9" key="1">
    <citation type="submission" date="2016-06" db="EMBL/GenBank/DDBJ databases">
        <authorList>
            <person name="Varghese N."/>
            <person name="Submissions Spin"/>
        </authorList>
    </citation>
    <scope>NUCLEOTIDE SEQUENCE [LARGE SCALE GENOMIC DNA]</scope>
    <source>
        <strain evidence="9">DSM 44814</strain>
    </source>
</reference>
<feature type="transmembrane region" description="Helical" evidence="6">
    <location>
        <begin position="25"/>
        <end position="46"/>
    </location>
</feature>
<evidence type="ECO:0000313" key="8">
    <source>
        <dbReference type="EMBL" id="SCL54697.1"/>
    </source>
</evidence>
<protein>
    <submittedName>
        <fullName evidence="8">PAP2 superfamily protein</fullName>
    </submittedName>
</protein>
<evidence type="ECO:0000256" key="2">
    <source>
        <dbReference type="ARBA" id="ARBA00022692"/>
    </source>
</evidence>
<comment type="subcellular location">
    <subcellularLocation>
        <location evidence="1">Membrane</location>
        <topology evidence="1">Multi-pass membrane protein</topology>
    </subcellularLocation>
</comment>
<feature type="transmembrane region" description="Helical" evidence="6">
    <location>
        <begin position="92"/>
        <end position="110"/>
    </location>
</feature>
<evidence type="ECO:0000313" key="9">
    <source>
        <dbReference type="Proteomes" id="UP000199696"/>
    </source>
</evidence>
<evidence type="ECO:0000256" key="5">
    <source>
        <dbReference type="SAM" id="MobiDB-lite"/>
    </source>
</evidence>
<keyword evidence="2 6" id="KW-0812">Transmembrane</keyword>
<evidence type="ECO:0000259" key="7">
    <source>
        <dbReference type="Pfam" id="PF14378"/>
    </source>
</evidence>
<keyword evidence="3 6" id="KW-1133">Transmembrane helix</keyword>
<keyword evidence="4 6" id="KW-0472">Membrane</keyword>
<dbReference type="Pfam" id="PF14378">
    <property type="entry name" value="PAP2_3"/>
    <property type="match status" value="1"/>
</dbReference>
<name>A0A1C6UKW2_9ACTN</name>
<dbReference type="RefSeq" id="WP_244161911.1">
    <property type="nucleotide sequence ID" value="NZ_FMHY01000002.1"/>
</dbReference>
<dbReference type="InterPro" id="IPR026841">
    <property type="entry name" value="Aur1/Ipt1"/>
</dbReference>
<feature type="transmembrane region" description="Helical" evidence="6">
    <location>
        <begin position="200"/>
        <end position="216"/>
    </location>
</feature>
<evidence type="ECO:0000256" key="3">
    <source>
        <dbReference type="ARBA" id="ARBA00022989"/>
    </source>
</evidence>
<accession>A0A1C6UKW2</accession>
<dbReference type="EMBL" id="FMHY01000002">
    <property type="protein sequence ID" value="SCL54697.1"/>
    <property type="molecule type" value="Genomic_DNA"/>
</dbReference>
<dbReference type="GO" id="GO:0016020">
    <property type="term" value="C:membrane"/>
    <property type="evidence" value="ECO:0007669"/>
    <property type="project" value="UniProtKB-SubCell"/>
</dbReference>
<dbReference type="Proteomes" id="UP000199696">
    <property type="component" value="Unassembled WGS sequence"/>
</dbReference>
<feature type="transmembrane region" description="Helical" evidence="6">
    <location>
        <begin position="174"/>
        <end position="193"/>
    </location>
</feature>
<evidence type="ECO:0000256" key="4">
    <source>
        <dbReference type="ARBA" id="ARBA00023136"/>
    </source>
</evidence>
<feature type="transmembrane region" description="Helical" evidence="6">
    <location>
        <begin position="122"/>
        <end position="140"/>
    </location>
</feature>
<dbReference type="CDD" id="cd03386">
    <property type="entry name" value="PAP2_Aur1_like"/>
    <property type="match status" value="1"/>
</dbReference>
<organism evidence="8 9">
    <name type="scientific">Micromonospora eburnea</name>
    <dbReference type="NCBI Taxonomy" id="227316"/>
    <lineage>
        <taxon>Bacteria</taxon>
        <taxon>Bacillati</taxon>
        <taxon>Actinomycetota</taxon>
        <taxon>Actinomycetes</taxon>
        <taxon>Micromonosporales</taxon>
        <taxon>Micromonosporaceae</taxon>
        <taxon>Micromonospora</taxon>
    </lineage>
</organism>
<dbReference type="PANTHER" id="PTHR31310:SF7">
    <property type="entry name" value="PA-PHOSPHATASE RELATED-FAMILY PROTEIN DDB_G0268928"/>
    <property type="match status" value="1"/>
</dbReference>
<feature type="transmembrane region" description="Helical" evidence="6">
    <location>
        <begin position="222"/>
        <end position="240"/>
    </location>
</feature>
<evidence type="ECO:0000256" key="6">
    <source>
        <dbReference type="SAM" id="Phobius"/>
    </source>
</evidence>
<dbReference type="STRING" id="227316.GA0070604_3053"/>
<feature type="region of interest" description="Disordered" evidence="5">
    <location>
        <begin position="262"/>
        <end position="287"/>
    </location>
</feature>
<dbReference type="InterPro" id="IPR052185">
    <property type="entry name" value="IPC_Synthase-Related"/>
</dbReference>
<gene>
    <name evidence="8" type="ORF">GA0070604_3053</name>
</gene>